<reference evidence="2" key="1">
    <citation type="journal article" date="2011" name="Plant Physiol.">
        <title>Comprehensive sequence analysis of 24,783 barley full-length cDNAs derived from 12 clone libraries.</title>
        <authorList>
            <person name="Matsumoto T."/>
            <person name="Tanaka T."/>
            <person name="Sakai H."/>
            <person name="Amano N."/>
            <person name="Kanamori H."/>
            <person name="Kurita K."/>
            <person name="Kikuta A."/>
            <person name="Kamiya K."/>
            <person name="Yamamoto M."/>
            <person name="Ikawa H."/>
            <person name="Fujii N."/>
            <person name="Hori K."/>
            <person name="Itoh T."/>
            <person name="Sato K."/>
        </authorList>
    </citation>
    <scope>NUCLEOTIDE SEQUENCE</scope>
</reference>
<protein>
    <submittedName>
        <fullName evidence="2">Predicted protein</fullName>
    </submittedName>
</protein>
<name>F2D0X5_HORVV</name>
<feature type="region of interest" description="Disordered" evidence="1">
    <location>
        <begin position="51"/>
        <end position="70"/>
    </location>
</feature>
<evidence type="ECO:0000313" key="2">
    <source>
        <dbReference type="EMBL" id="BAJ88746.1"/>
    </source>
</evidence>
<sequence>MVCCFYARCGSDLLCPQASAPHLQHLYLKYSYHCTMWLDAMTVPSMGSSEEFGLGSWSKSNEDATHVHVG</sequence>
<proteinExistence type="evidence at transcript level"/>
<organism evidence="2">
    <name type="scientific">Hordeum vulgare subsp. vulgare</name>
    <name type="common">Domesticated barley</name>
    <dbReference type="NCBI Taxonomy" id="112509"/>
    <lineage>
        <taxon>Eukaryota</taxon>
        <taxon>Viridiplantae</taxon>
        <taxon>Streptophyta</taxon>
        <taxon>Embryophyta</taxon>
        <taxon>Tracheophyta</taxon>
        <taxon>Spermatophyta</taxon>
        <taxon>Magnoliopsida</taxon>
        <taxon>Liliopsida</taxon>
        <taxon>Poales</taxon>
        <taxon>Poaceae</taxon>
        <taxon>BOP clade</taxon>
        <taxon>Pooideae</taxon>
        <taxon>Triticodae</taxon>
        <taxon>Triticeae</taxon>
        <taxon>Hordeinae</taxon>
        <taxon>Hordeum</taxon>
    </lineage>
</organism>
<dbReference type="AlphaFoldDB" id="F2D0X5"/>
<feature type="compositionally biased region" description="Basic and acidic residues" evidence="1">
    <location>
        <begin position="60"/>
        <end position="70"/>
    </location>
</feature>
<accession>F2D0X5</accession>
<evidence type="ECO:0000256" key="1">
    <source>
        <dbReference type="SAM" id="MobiDB-lite"/>
    </source>
</evidence>
<dbReference type="EMBL" id="AK357532">
    <property type="protein sequence ID" value="BAJ88746.1"/>
    <property type="molecule type" value="mRNA"/>
</dbReference>